<dbReference type="AlphaFoldDB" id="A0A3N1DBI3"/>
<comment type="caution">
    <text evidence="1">The sequence shown here is derived from an EMBL/GenBank/DDBJ whole genome shotgun (WGS) entry which is preliminary data.</text>
</comment>
<dbReference type="RefSeq" id="WP_148086283.1">
    <property type="nucleotide sequence ID" value="NZ_RJKE01000001.1"/>
</dbReference>
<dbReference type="EMBL" id="RJKE01000001">
    <property type="protein sequence ID" value="ROO90869.1"/>
    <property type="molecule type" value="Genomic_DNA"/>
</dbReference>
<proteinExistence type="predicted"/>
<name>A0A3N1DBI3_9ACTN</name>
<gene>
    <name evidence="1" type="ORF">EDD29_8610</name>
</gene>
<keyword evidence="2" id="KW-1185">Reference proteome</keyword>
<organism evidence="1 2">
    <name type="scientific">Actinocorallia herbida</name>
    <dbReference type="NCBI Taxonomy" id="58109"/>
    <lineage>
        <taxon>Bacteria</taxon>
        <taxon>Bacillati</taxon>
        <taxon>Actinomycetota</taxon>
        <taxon>Actinomycetes</taxon>
        <taxon>Streptosporangiales</taxon>
        <taxon>Thermomonosporaceae</taxon>
        <taxon>Actinocorallia</taxon>
    </lineage>
</organism>
<dbReference type="Proteomes" id="UP000272400">
    <property type="component" value="Unassembled WGS sequence"/>
</dbReference>
<evidence type="ECO:0000313" key="2">
    <source>
        <dbReference type="Proteomes" id="UP000272400"/>
    </source>
</evidence>
<evidence type="ECO:0000313" key="1">
    <source>
        <dbReference type="EMBL" id="ROO90869.1"/>
    </source>
</evidence>
<protein>
    <submittedName>
        <fullName evidence="1">Uncharacterized protein</fullName>
    </submittedName>
</protein>
<accession>A0A3N1DBI3</accession>
<sequence length="167" mass="19452">MQSLLQVLLPLIVGALLTLAAKEFPRAQDRNRERARQLLAAAHAFRHAGEQWLDLRLTAHSTPSTAELRLCHEDLGWQLEHVISRHPCWRWPRRLLEHLQEGPLGPGLTSGWTRLRPEERRARHAETHRALDEFVRHTARLAARMEHPLLSRREMRSEPVWTRPPQG</sequence>
<reference evidence="1 2" key="1">
    <citation type="submission" date="2018-11" db="EMBL/GenBank/DDBJ databases">
        <title>Sequencing the genomes of 1000 actinobacteria strains.</title>
        <authorList>
            <person name="Klenk H.-P."/>
        </authorList>
    </citation>
    <scope>NUCLEOTIDE SEQUENCE [LARGE SCALE GENOMIC DNA]</scope>
    <source>
        <strain evidence="1 2">DSM 44254</strain>
    </source>
</reference>